<feature type="signal peptide" evidence="1">
    <location>
        <begin position="1"/>
        <end position="24"/>
    </location>
</feature>
<gene>
    <name evidence="2" type="ORF">PCC6912_14810</name>
</gene>
<proteinExistence type="predicted"/>
<name>A0A433NN22_CHLFR</name>
<dbReference type="RefSeq" id="WP_016875515.1">
    <property type="nucleotide sequence ID" value="NZ_AJLN01000100.1"/>
</dbReference>
<evidence type="ECO:0000313" key="3">
    <source>
        <dbReference type="Proteomes" id="UP000268857"/>
    </source>
</evidence>
<evidence type="ECO:0000313" key="2">
    <source>
        <dbReference type="EMBL" id="RUR84586.1"/>
    </source>
</evidence>
<sequence>MNAKTFAALVIVAAISGLSSRVQAQSPSVPISNTRQYTLSGDSLTGINNRTANEDFVNFFLQEKNVINQTGSNVRENTGDVVDPYLGVWQISDKVQLQRVDEPLSPTNTSPVILQPAQSINGNDGLQVQLGINE</sequence>
<keyword evidence="3" id="KW-1185">Reference proteome</keyword>
<organism evidence="2 3">
    <name type="scientific">Chlorogloeopsis fritschii PCC 6912</name>
    <dbReference type="NCBI Taxonomy" id="211165"/>
    <lineage>
        <taxon>Bacteria</taxon>
        <taxon>Bacillati</taxon>
        <taxon>Cyanobacteriota</taxon>
        <taxon>Cyanophyceae</taxon>
        <taxon>Nostocales</taxon>
        <taxon>Chlorogloeopsidaceae</taxon>
        <taxon>Chlorogloeopsis</taxon>
    </lineage>
</organism>
<evidence type="ECO:0000256" key="1">
    <source>
        <dbReference type="SAM" id="SignalP"/>
    </source>
</evidence>
<feature type="chain" id="PRO_5019421060" description="Filamentous haemagglutinin FhaB/tRNA nuclease CdiA-like TPS domain-containing protein" evidence="1">
    <location>
        <begin position="25"/>
        <end position="134"/>
    </location>
</feature>
<keyword evidence="1" id="KW-0732">Signal</keyword>
<dbReference type="Proteomes" id="UP000268857">
    <property type="component" value="Unassembled WGS sequence"/>
</dbReference>
<dbReference type="OrthoDB" id="514943at2"/>
<reference evidence="2 3" key="1">
    <citation type="journal article" date="2019" name="Genome Biol. Evol.">
        <title>Day and night: Metabolic profiles and evolutionary relationships of six axenic non-marine cyanobacteria.</title>
        <authorList>
            <person name="Will S.E."/>
            <person name="Henke P."/>
            <person name="Boedeker C."/>
            <person name="Huang S."/>
            <person name="Brinkmann H."/>
            <person name="Rohde M."/>
            <person name="Jarek M."/>
            <person name="Friedl T."/>
            <person name="Seufert S."/>
            <person name="Schumacher M."/>
            <person name="Overmann J."/>
            <person name="Neumann-Schaal M."/>
            <person name="Petersen J."/>
        </authorList>
    </citation>
    <scope>NUCLEOTIDE SEQUENCE [LARGE SCALE GENOMIC DNA]</scope>
    <source>
        <strain evidence="2 3">PCC 6912</strain>
    </source>
</reference>
<comment type="caution">
    <text evidence="2">The sequence shown here is derived from an EMBL/GenBank/DDBJ whole genome shotgun (WGS) entry which is preliminary data.</text>
</comment>
<dbReference type="EMBL" id="RSCJ01000004">
    <property type="protein sequence ID" value="RUR84586.1"/>
    <property type="molecule type" value="Genomic_DNA"/>
</dbReference>
<protein>
    <recommendedName>
        <fullName evidence="4">Filamentous haemagglutinin FhaB/tRNA nuclease CdiA-like TPS domain-containing protein</fullName>
    </recommendedName>
</protein>
<evidence type="ECO:0008006" key="4">
    <source>
        <dbReference type="Google" id="ProtNLM"/>
    </source>
</evidence>
<accession>A0A433NN22</accession>
<dbReference type="AlphaFoldDB" id="A0A433NN22"/>